<dbReference type="InterPro" id="IPR043128">
    <property type="entry name" value="Rev_trsase/Diguanyl_cyclase"/>
</dbReference>
<keyword evidence="2" id="KW-0051">Antiviral defense</keyword>
<dbReference type="InterPro" id="IPR054767">
    <property type="entry name" value="Cas10-Cmr2_palm2"/>
</dbReference>
<gene>
    <name evidence="4" type="ORF">FUSO8_12730</name>
</gene>
<protein>
    <recommendedName>
        <fullName evidence="3">GGDEF domain-containing protein</fullName>
    </recommendedName>
</protein>
<feature type="domain" description="GGDEF" evidence="3">
    <location>
        <begin position="189"/>
        <end position="343"/>
    </location>
</feature>
<dbReference type="RefSeq" id="WP_187073775.1">
    <property type="nucleotide sequence ID" value="NZ_JAAH01000222.1"/>
</dbReference>
<dbReference type="GO" id="GO:0051607">
    <property type="term" value="P:defense response to virus"/>
    <property type="evidence" value="ECO:0007669"/>
    <property type="project" value="UniProtKB-KW"/>
</dbReference>
<sequence>MENVVAIAVEKVQRYIFQKIDQSQKDDKTLRDIILASNDISKDILINIQKKFGVNDSLEIKEKDKILWISGKVIFCSELEELELRDRLKELYQQIYRDYQGNIFLNFIVFEKKNLTEIEIVQRVNQELKNNKNKTTIIAENQELLFEFQEIEKKEQEYPREDEYLDVFLSNMDDLVILDDRHKSESTDGKIAIVKADINNLGNIMKKIKNYIDFQELSKLLEENISISQFAQYIRKFNKPEIDLSQKEKLKILPFYIAGDDIFYAVRISDLFNSIKCLHDMIKDINSQIQKLQIEECKMELSLAVGVIFVNNHQPIRYYRQAVEEELKQAKKVMKSNKALYSLVGISMAGNLFHIYKDELGKGENEGFIRFCTEIKELRQMMQEKVFSRTAFVNCNSKCHTKKNIL</sequence>
<dbReference type="PROSITE" id="PS50887">
    <property type="entry name" value="GGDEF"/>
    <property type="match status" value="1"/>
</dbReference>
<comment type="caution">
    <text evidence="4">The sequence shown here is derived from an EMBL/GenBank/DDBJ whole genome shotgun (WGS) entry which is preliminary data.</text>
</comment>
<evidence type="ECO:0000256" key="2">
    <source>
        <dbReference type="ARBA" id="ARBA00023118"/>
    </source>
</evidence>
<reference evidence="4 5" key="1">
    <citation type="submission" date="2014-01" db="EMBL/GenBank/DDBJ databases">
        <title>Comparative genomics of Fusobacterium necrophorum wild isolates.</title>
        <authorList>
            <person name="Kittichotirat W."/>
            <person name="Bumgarner R.E."/>
            <person name="Lawrence P."/>
        </authorList>
    </citation>
    <scope>NUCLEOTIDE SEQUENCE [LARGE SCALE GENOMIC DNA]</scope>
    <source>
        <strain evidence="4 5">DJ-2</strain>
    </source>
</reference>
<dbReference type="Proteomes" id="UP000027058">
    <property type="component" value="Unassembled WGS sequence"/>
</dbReference>
<evidence type="ECO:0000259" key="3">
    <source>
        <dbReference type="PROSITE" id="PS50887"/>
    </source>
</evidence>
<dbReference type="GO" id="GO:0000166">
    <property type="term" value="F:nucleotide binding"/>
    <property type="evidence" value="ECO:0007669"/>
    <property type="project" value="UniProtKB-KW"/>
</dbReference>
<evidence type="ECO:0000313" key="5">
    <source>
        <dbReference type="Proteomes" id="UP000027058"/>
    </source>
</evidence>
<evidence type="ECO:0000313" key="4">
    <source>
        <dbReference type="EMBL" id="KDE68777.1"/>
    </source>
</evidence>
<organism evidence="4 5">
    <name type="scientific">Fusobacterium necrophorum DJ-2</name>
    <dbReference type="NCBI Taxonomy" id="1441737"/>
    <lineage>
        <taxon>Bacteria</taxon>
        <taxon>Fusobacteriati</taxon>
        <taxon>Fusobacteriota</taxon>
        <taxon>Fusobacteriia</taxon>
        <taxon>Fusobacteriales</taxon>
        <taxon>Fusobacteriaceae</taxon>
        <taxon>Fusobacterium</taxon>
    </lineage>
</organism>
<accession>A0AB73BZF6</accession>
<dbReference type="Gene3D" id="3.30.70.270">
    <property type="match status" value="1"/>
</dbReference>
<evidence type="ECO:0000256" key="1">
    <source>
        <dbReference type="ARBA" id="ARBA00022741"/>
    </source>
</evidence>
<dbReference type="EMBL" id="JAAH01000222">
    <property type="protein sequence ID" value="KDE68777.1"/>
    <property type="molecule type" value="Genomic_DNA"/>
</dbReference>
<proteinExistence type="predicted"/>
<dbReference type="InterPro" id="IPR000160">
    <property type="entry name" value="GGDEF_dom"/>
</dbReference>
<dbReference type="AlphaFoldDB" id="A0AB73BZF6"/>
<dbReference type="Pfam" id="PF22335">
    <property type="entry name" value="Cas10-Cmr2_palm2"/>
    <property type="match status" value="1"/>
</dbReference>
<keyword evidence="1" id="KW-0547">Nucleotide-binding</keyword>
<name>A0AB73BZF6_9FUSO</name>